<dbReference type="AlphaFoldDB" id="A0A5E4QG06"/>
<dbReference type="PANTHER" id="PTHR38640">
    <property type="entry name" value="GEO09659P1"/>
    <property type="match status" value="1"/>
</dbReference>
<keyword evidence="1" id="KW-0812">Transmembrane</keyword>
<name>A0A5E4QG06_9NEOP</name>
<dbReference type="Proteomes" id="UP000324832">
    <property type="component" value="Unassembled WGS sequence"/>
</dbReference>
<keyword evidence="1" id="KW-1133">Transmembrane helix</keyword>
<proteinExistence type="predicted"/>
<dbReference type="EMBL" id="FZQP02002747">
    <property type="protein sequence ID" value="VVC96456.1"/>
    <property type="molecule type" value="Genomic_DNA"/>
</dbReference>
<evidence type="ECO:0000313" key="3">
    <source>
        <dbReference type="Proteomes" id="UP000324832"/>
    </source>
</evidence>
<evidence type="ECO:0000256" key="1">
    <source>
        <dbReference type="SAM" id="Phobius"/>
    </source>
</evidence>
<reference evidence="2 3" key="1">
    <citation type="submission" date="2017-07" db="EMBL/GenBank/DDBJ databases">
        <authorList>
            <person name="Talla V."/>
            <person name="Backstrom N."/>
        </authorList>
    </citation>
    <scope>NUCLEOTIDE SEQUENCE [LARGE SCALE GENOMIC DNA]</scope>
</reference>
<feature type="transmembrane region" description="Helical" evidence="1">
    <location>
        <begin position="111"/>
        <end position="130"/>
    </location>
</feature>
<sequence length="194" mass="22183">MEVFERYYRFFTRKLNDLPVTINRSIDLVNKSLSNIRVPPFSRDNVLYYYLPLQGLVSYTTLSVSVMNPHLMVRLFPRRDITDVLFLSAGSGAGLWIWARPHLAAAPPTKRFSWALLGGCMWPLGSIFMWAIMKSSIGQRPIIGTVLGISTGAIITNIAFDYFHYVELLFCGVYHLQDETYSPNSDDEKYDIDL</sequence>
<gene>
    <name evidence="2" type="ORF">LSINAPIS_LOCUS7960</name>
</gene>
<organism evidence="2 3">
    <name type="scientific">Leptidea sinapis</name>
    <dbReference type="NCBI Taxonomy" id="189913"/>
    <lineage>
        <taxon>Eukaryota</taxon>
        <taxon>Metazoa</taxon>
        <taxon>Ecdysozoa</taxon>
        <taxon>Arthropoda</taxon>
        <taxon>Hexapoda</taxon>
        <taxon>Insecta</taxon>
        <taxon>Pterygota</taxon>
        <taxon>Neoptera</taxon>
        <taxon>Endopterygota</taxon>
        <taxon>Lepidoptera</taxon>
        <taxon>Glossata</taxon>
        <taxon>Ditrysia</taxon>
        <taxon>Papilionoidea</taxon>
        <taxon>Pieridae</taxon>
        <taxon>Dismorphiinae</taxon>
        <taxon>Leptidea</taxon>
    </lineage>
</organism>
<feature type="transmembrane region" description="Helical" evidence="1">
    <location>
        <begin position="47"/>
        <end position="69"/>
    </location>
</feature>
<evidence type="ECO:0000313" key="2">
    <source>
        <dbReference type="EMBL" id="VVC96456.1"/>
    </source>
</evidence>
<dbReference type="PANTHER" id="PTHR38640:SF1">
    <property type="entry name" value="GEO09659P1"/>
    <property type="match status" value="1"/>
</dbReference>
<protein>
    <submittedName>
        <fullName evidence="2">Uncharacterized protein</fullName>
    </submittedName>
</protein>
<feature type="transmembrane region" description="Helical" evidence="1">
    <location>
        <begin position="81"/>
        <end position="99"/>
    </location>
</feature>
<feature type="transmembrane region" description="Helical" evidence="1">
    <location>
        <begin position="142"/>
        <end position="160"/>
    </location>
</feature>
<keyword evidence="1" id="KW-0472">Membrane</keyword>
<keyword evidence="3" id="KW-1185">Reference proteome</keyword>
<accession>A0A5E4QG06</accession>